<gene>
    <name evidence="2" type="ORF">RDB_LOCUS153356</name>
</gene>
<evidence type="ECO:0000256" key="1">
    <source>
        <dbReference type="SAM" id="MobiDB-lite"/>
    </source>
</evidence>
<feature type="compositionally biased region" description="Basic and acidic residues" evidence="1">
    <location>
        <begin position="124"/>
        <end position="135"/>
    </location>
</feature>
<feature type="region of interest" description="Disordered" evidence="1">
    <location>
        <begin position="442"/>
        <end position="527"/>
    </location>
</feature>
<dbReference type="OrthoDB" id="108365at2759"/>
<feature type="compositionally biased region" description="Polar residues" evidence="1">
    <location>
        <begin position="493"/>
        <end position="502"/>
    </location>
</feature>
<accession>A0A8H3DFK1</accession>
<dbReference type="AlphaFoldDB" id="A0A8H3DFK1"/>
<name>A0A8H3DFK1_9AGAM</name>
<feature type="compositionally biased region" description="Low complexity" evidence="1">
    <location>
        <begin position="503"/>
        <end position="519"/>
    </location>
</feature>
<proteinExistence type="predicted"/>
<feature type="region of interest" description="Disordered" evidence="1">
    <location>
        <begin position="242"/>
        <end position="294"/>
    </location>
</feature>
<feature type="compositionally biased region" description="Polar residues" evidence="1">
    <location>
        <begin position="568"/>
        <end position="577"/>
    </location>
</feature>
<feature type="region of interest" description="Disordered" evidence="1">
    <location>
        <begin position="540"/>
        <end position="579"/>
    </location>
</feature>
<dbReference type="Proteomes" id="UP000663853">
    <property type="component" value="Unassembled WGS sequence"/>
</dbReference>
<evidence type="ECO:0000313" key="2">
    <source>
        <dbReference type="EMBL" id="CAE6523496.1"/>
    </source>
</evidence>
<feature type="compositionally biased region" description="Low complexity" evidence="1">
    <location>
        <begin position="100"/>
        <end position="123"/>
    </location>
</feature>
<organism evidence="2 3">
    <name type="scientific">Rhizoctonia solani</name>
    <dbReference type="NCBI Taxonomy" id="456999"/>
    <lineage>
        <taxon>Eukaryota</taxon>
        <taxon>Fungi</taxon>
        <taxon>Dikarya</taxon>
        <taxon>Basidiomycota</taxon>
        <taxon>Agaricomycotina</taxon>
        <taxon>Agaricomycetes</taxon>
        <taxon>Cantharellales</taxon>
        <taxon>Ceratobasidiaceae</taxon>
        <taxon>Rhizoctonia</taxon>
    </lineage>
</organism>
<protein>
    <submittedName>
        <fullName evidence="2">Uncharacterized protein</fullName>
    </submittedName>
</protein>
<comment type="caution">
    <text evidence="2">The sequence shown here is derived from an EMBL/GenBank/DDBJ whole genome shotgun (WGS) entry which is preliminary data.</text>
</comment>
<reference evidence="2" key="1">
    <citation type="submission" date="2021-01" db="EMBL/GenBank/DDBJ databases">
        <authorList>
            <person name="Kaushik A."/>
        </authorList>
    </citation>
    <scope>NUCLEOTIDE SEQUENCE</scope>
    <source>
        <strain evidence="2">AG6-10EEA</strain>
    </source>
</reference>
<dbReference type="EMBL" id="CAJMXA010003889">
    <property type="protein sequence ID" value="CAE6523496.1"/>
    <property type="molecule type" value="Genomic_DNA"/>
</dbReference>
<feature type="compositionally biased region" description="Polar residues" evidence="1">
    <location>
        <begin position="459"/>
        <end position="470"/>
    </location>
</feature>
<sequence>MRLSAGDRGEVIRMEDVVFTLNNIVDDIAKMYAGTSDNSSLDDLPMEVVATQLSLVQNESKEEVNLFTRPDSPTLSEPPLSAKSTGNSDSEDCTSLYSASGGPSPTSSGFTTPSSSPTLLTFLNDKDTMNSDRDLSLVPGDIQPGTHVTLECSPEPDTERTSVTETSPSDAAPISILEIPSIKLEPNSNLEPLLWAPSLSFDSNPLTSLGSWLSSEQGGIEIIYQTSASSSVFLATSSNHMPGVNPPHLTKVPPRLPPRPRPRDSPPHLPALRSPTLQFTPKLDQNEDWDTGSQKEQTELGAAHLMRQRQWARMTITHASSLAEPQSLPPCRPVDKYLEWGSYSSPSASPPRKRNLGAMGRRVHVGPRMLPRGDWDPDRRGGAIDRWNSREALRRDRIRTYEDGEQDPRPKVKPIVPLRINTSRVYKKGSDSECDSDIHQKAEGEDDAPVSSSSGTSSAQDNETAQQVHITTEDDQDTIRLCVKDGKRVRSGPTISPNSGLQSKSESPGSTATSSASGPPVDDPNAMRWCVKNGVRVSSQARALDPNPESEAGSGVGAPKSTEGVSVVSGSPQTTAPIDQKRPCIECSYAPKKRSPLSRTLLPVSPATMRFQLRAPGDVVTVGRARRKFASMMF</sequence>
<feature type="region of interest" description="Disordered" evidence="1">
    <location>
        <begin position="63"/>
        <end position="168"/>
    </location>
</feature>
<evidence type="ECO:0000313" key="3">
    <source>
        <dbReference type="Proteomes" id="UP000663853"/>
    </source>
</evidence>
<feature type="compositionally biased region" description="Polar residues" evidence="1">
    <location>
        <begin position="82"/>
        <end position="98"/>
    </location>
</feature>